<evidence type="ECO:0000313" key="2">
    <source>
        <dbReference type="Proteomes" id="UP000036202"/>
    </source>
</evidence>
<reference evidence="1 2" key="1">
    <citation type="journal article" date="2015" name="PLoS ONE">
        <title>Genome Sequence of Bacillus endophyticus and Analysis of Its Companion Mechanism in the Ketogulonigenium vulgare-Bacillus Strain Consortium.</title>
        <authorList>
            <person name="Jia N."/>
            <person name="Du J."/>
            <person name="Ding M.Z."/>
            <person name="Gao F."/>
            <person name="Yuan Y.J."/>
        </authorList>
    </citation>
    <scope>NUCLEOTIDE SEQUENCE [LARGE SCALE GENOMIC DNA]</scope>
    <source>
        <strain evidence="1 2">Hbe603</strain>
    </source>
</reference>
<dbReference type="Proteomes" id="UP000036202">
    <property type="component" value="Chromosome"/>
</dbReference>
<dbReference type="PATRIC" id="fig|135735.6.peg.1280"/>
<dbReference type="SMART" id="SM00422">
    <property type="entry name" value="HTH_MERR"/>
    <property type="match status" value="1"/>
</dbReference>
<dbReference type="AlphaFoldDB" id="A0A0H4KCE2"/>
<dbReference type="SUPFAM" id="SSF46955">
    <property type="entry name" value="Putative DNA-binding domain"/>
    <property type="match status" value="1"/>
</dbReference>
<dbReference type="InterPro" id="IPR009061">
    <property type="entry name" value="DNA-bd_dom_put_sf"/>
</dbReference>
<dbReference type="InterPro" id="IPR000551">
    <property type="entry name" value="MerR-type_HTH_dom"/>
</dbReference>
<keyword evidence="2" id="KW-1185">Reference proteome</keyword>
<dbReference type="Pfam" id="PF13411">
    <property type="entry name" value="MerR_1"/>
    <property type="match status" value="1"/>
</dbReference>
<dbReference type="GO" id="GO:0003677">
    <property type="term" value="F:DNA binding"/>
    <property type="evidence" value="ECO:0007669"/>
    <property type="project" value="InterPro"/>
</dbReference>
<proteinExistence type="predicted"/>
<organism evidence="1 2">
    <name type="scientific">Priestia filamentosa</name>
    <dbReference type="NCBI Taxonomy" id="1402861"/>
    <lineage>
        <taxon>Bacteria</taxon>
        <taxon>Bacillati</taxon>
        <taxon>Bacillota</taxon>
        <taxon>Bacilli</taxon>
        <taxon>Bacillales</taxon>
        <taxon>Bacillaceae</taxon>
        <taxon>Priestia</taxon>
    </lineage>
</organism>
<accession>A0A0H4KCE2</accession>
<accession>A0A1X7F6S0</accession>
<reference evidence="2" key="2">
    <citation type="submission" date="2015-06" db="EMBL/GenBank/DDBJ databases">
        <title>Genome Sequence of Bacillus endophyticus and Analysis of its Companion Mechanism in the Ketogulonigenium vulgare-Bacillus strain Consortium.</title>
        <authorList>
            <person name="Jia N."/>
            <person name="Du J."/>
            <person name="Ding M.-Z."/>
            <person name="Gao F."/>
            <person name="Yuan Y.-J."/>
        </authorList>
    </citation>
    <scope>NUCLEOTIDE SEQUENCE [LARGE SCALE GENOMIC DNA]</scope>
    <source>
        <strain evidence="2">Hbe603</strain>
    </source>
</reference>
<dbReference type="InterPro" id="IPR047057">
    <property type="entry name" value="MerR_fam"/>
</dbReference>
<dbReference type="RefSeq" id="WP_046216804.1">
    <property type="nucleotide sequence ID" value="NZ_CP011974.1"/>
</dbReference>
<gene>
    <name evidence="1" type="ORF">BEH_06380</name>
</gene>
<dbReference type="KEGG" id="beo:BEH_06380"/>
<protein>
    <submittedName>
        <fullName evidence="1">Uncharacterized protein</fullName>
    </submittedName>
</protein>
<name>A0A0H4KCE2_9BACI</name>
<evidence type="ECO:0000313" key="1">
    <source>
        <dbReference type="EMBL" id="AKO91762.1"/>
    </source>
</evidence>
<dbReference type="Gene3D" id="1.10.1660.10">
    <property type="match status" value="1"/>
</dbReference>
<dbReference type="PANTHER" id="PTHR30204">
    <property type="entry name" value="REDOX-CYCLING DRUG-SENSING TRANSCRIPTIONAL ACTIVATOR SOXR"/>
    <property type="match status" value="1"/>
</dbReference>
<dbReference type="PANTHER" id="PTHR30204:SF95">
    <property type="entry name" value="HTH-TYPE TRANSCRIPTIONAL REGULATOR CUER"/>
    <property type="match status" value="1"/>
</dbReference>
<dbReference type="GO" id="GO:0003700">
    <property type="term" value="F:DNA-binding transcription factor activity"/>
    <property type="evidence" value="ECO:0007669"/>
    <property type="project" value="InterPro"/>
</dbReference>
<sequence length="131" mass="15415">MAQKANVSKRTIDYYTTKGLLKAVRSPSNYRFYSEQALEDLKFIEQCKNEHMPLCEIKQRLDMVRSLEKDNEALKKQAEYLEGRMERLEHDICELLPFFQLLNDGEKRTINHKLSDRSSTLMNSLASLRNI</sequence>
<dbReference type="PROSITE" id="PS50937">
    <property type="entry name" value="HTH_MERR_2"/>
    <property type="match status" value="1"/>
</dbReference>
<dbReference type="GeneID" id="93704662"/>
<dbReference type="EMBL" id="CP011974">
    <property type="protein sequence ID" value="AKO91762.1"/>
    <property type="molecule type" value="Genomic_DNA"/>
</dbReference>